<evidence type="ECO:0000256" key="4">
    <source>
        <dbReference type="ARBA" id="ARBA00023237"/>
    </source>
</evidence>
<comment type="subcellular location">
    <subcellularLocation>
        <location evidence="1">Cell outer membrane</location>
    </subcellularLocation>
</comment>
<keyword evidence="2 6" id="KW-0732">Signal</keyword>
<evidence type="ECO:0000256" key="3">
    <source>
        <dbReference type="ARBA" id="ARBA00023136"/>
    </source>
</evidence>
<dbReference type="InterPro" id="IPR027385">
    <property type="entry name" value="Beta-barrel_OMP"/>
</dbReference>
<feature type="domain" description="Outer membrane protein beta-barrel" evidence="7">
    <location>
        <begin position="44"/>
        <end position="237"/>
    </location>
</feature>
<dbReference type="SUPFAM" id="SSF56925">
    <property type="entry name" value="OMPA-like"/>
    <property type="match status" value="1"/>
</dbReference>
<comment type="similarity">
    <text evidence="5">Belongs to the Omp25/RopB family.</text>
</comment>
<evidence type="ECO:0000313" key="9">
    <source>
        <dbReference type="Proteomes" id="UP000030377"/>
    </source>
</evidence>
<accession>A0A0A3Y645</accession>
<sequence>MRRLAVIGVGLVSIWGFTSAASAADLAVKAPVATKQFSWTGCFIGVHAGGDFSYDKIRSSGDFSSTGFIGGGQIGCDYQFASAWVVGVEGRAAWSSLTSKTPGLGSFGGVIVPTQFTVSNDFLASATARLGYSFAGNWLAYGRGGVAWTREKADNVLTPPLLGFPVDPKATATRTGWTAGVGLDWAFAPHWSTNFAYDYYDFGANDFLLTNSVPLVTFSGNLKDRIHAVTVGVNYRF</sequence>
<evidence type="ECO:0000256" key="6">
    <source>
        <dbReference type="SAM" id="SignalP"/>
    </source>
</evidence>
<evidence type="ECO:0000313" key="8">
    <source>
        <dbReference type="EMBL" id="KGT81004.1"/>
    </source>
</evidence>
<dbReference type="Pfam" id="PF13505">
    <property type="entry name" value="OMP_b-brl"/>
    <property type="match status" value="1"/>
</dbReference>
<protein>
    <submittedName>
        <fullName evidence="8">Membrane protein</fullName>
    </submittedName>
</protein>
<dbReference type="InterPro" id="IPR051692">
    <property type="entry name" value="OMP-like"/>
</dbReference>
<name>A0A0A3Y645_BRAJP</name>
<keyword evidence="3" id="KW-0472">Membrane</keyword>
<gene>
    <name evidence="8" type="ORF">MA20_06265</name>
</gene>
<evidence type="ECO:0000256" key="5">
    <source>
        <dbReference type="ARBA" id="ARBA00038306"/>
    </source>
</evidence>
<dbReference type="Gene3D" id="2.40.160.20">
    <property type="match status" value="1"/>
</dbReference>
<keyword evidence="4" id="KW-0998">Cell outer membrane</keyword>
<organism evidence="8 9">
    <name type="scientific">Bradyrhizobium japonicum</name>
    <dbReference type="NCBI Taxonomy" id="375"/>
    <lineage>
        <taxon>Bacteria</taxon>
        <taxon>Pseudomonadati</taxon>
        <taxon>Pseudomonadota</taxon>
        <taxon>Alphaproteobacteria</taxon>
        <taxon>Hyphomicrobiales</taxon>
        <taxon>Nitrobacteraceae</taxon>
        <taxon>Bradyrhizobium</taxon>
    </lineage>
</organism>
<dbReference type="Proteomes" id="UP000030377">
    <property type="component" value="Unassembled WGS sequence"/>
</dbReference>
<dbReference type="InterPro" id="IPR011250">
    <property type="entry name" value="OMP/PagP_B-barrel"/>
</dbReference>
<reference evidence="8 9" key="1">
    <citation type="submission" date="2014-09" db="EMBL/GenBank/DDBJ databases">
        <title>Draft genome of Bradyrhizobium japonicum Is-34.</title>
        <authorList>
            <person name="Tsurumaru H."/>
            <person name="Yamakawa T."/>
            <person name="Hashimoto S."/>
            <person name="Okizaki K."/>
            <person name="Kanesaki Y."/>
            <person name="Yoshikawa H."/>
            <person name="Yajima S."/>
        </authorList>
    </citation>
    <scope>NUCLEOTIDE SEQUENCE [LARGE SCALE GENOMIC DNA]</scope>
    <source>
        <strain evidence="8 9">Is-34</strain>
    </source>
</reference>
<feature type="chain" id="PRO_5002004984" evidence="6">
    <location>
        <begin position="24"/>
        <end position="237"/>
    </location>
</feature>
<dbReference type="GO" id="GO:0009279">
    <property type="term" value="C:cell outer membrane"/>
    <property type="evidence" value="ECO:0007669"/>
    <property type="project" value="UniProtKB-SubCell"/>
</dbReference>
<evidence type="ECO:0000256" key="2">
    <source>
        <dbReference type="ARBA" id="ARBA00022729"/>
    </source>
</evidence>
<evidence type="ECO:0000259" key="7">
    <source>
        <dbReference type="Pfam" id="PF13505"/>
    </source>
</evidence>
<dbReference type="AlphaFoldDB" id="A0A0A3Y645"/>
<dbReference type="EMBL" id="JRPN01000003">
    <property type="protein sequence ID" value="KGT81004.1"/>
    <property type="molecule type" value="Genomic_DNA"/>
</dbReference>
<dbReference type="PANTHER" id="PTHR34001:SF3">
    <property type="entry name" value="BLL7405 PROTEIN"/>
    <property type="match status" value="1"/>
</dbReference>
<comment type="caution">
    <text evidence="8">The sequence shown here is derived from an EMBL/GenBank/DDBJ whole genome shotgun (WGS) entry which is preliminary data.</text>
</comment>
<dbReference type="PANTHER" id="PTHR34001">
    <property type="entry name" value="BLL7405 PROTEIN"/>
    <property type="match status" value="1"/>
</dbReference>
<evidence type="ECO:0000256" key="1">
    <source>
        <dbReference type="ARBA" id="ARBA00004442"/>
    </source>
</evidence>
<proteinExistence type="inferred from homology"/>
<feature type="signal peptide" evidence="6">
    <location>
        <begin position="1"/>
        <end position="23"/>
    </location>
</feature>